<gene>
    <name evidence="2" type="ORF">ACFU0X_10430</name>
</gene>
<dbReference type="InterPro" id="IPR055645">
    <property type="entry name" value="DpdA"/>
</dbReference>
<evidence type="ECO:0000313" key="3">
    <source>
        <dbReference type="Proteomes" id="UP001600650"/>
    </source>
</evidence>
<evidence type="ECO:0000313" key="2">
    <source>
        <dbReference type="EMBL" id="MFE7963454.1"/>
    </source>
</evidence>
<organism evidence="2 3">
    <name type="scientific">Streptomyces cellulosae</name>
    <dbReference type="NCBI Taxonomy" id="1968"/>
    <lineage>
        <taxon>Bacteria</taxon>
        <taxon>Bacillati</taxon>
        <taxon>Actinomycetota</taxon>
        <taxon>Actinomycetes</taxon>
        <taxon>Kitasatosporales</taxon>
        <taxon>Streptomycetaceae</taxon>
        <taxon>Streptomyces</taxon>
    </lineage>
</organism>
<protein>
    <recommendedName>
        <fullName evidence="1">DeoxyPurine in DNA protein A domain-containing protein</fullName>
    </recommendedName>
</protein>
<dbReference type="RefSeq" id="WP_381726254.1">
    <property type="nucleotide sequence ID" value="NZ_JBHVBU010000021.1"/>
</dbReference>
<proteinExistence type="predicted"/>
<keyword evidence="3" id="KW-1185">Reference proteome</keyword>
<comment type="caution">
    <text evidence="2">The sequence shown here is derived from an EMBL/GenBank/DDBJ whole genome shotgun (WGS) entry which is preliminary data.</text>
</comment>
<feature type="domain" description="DeoxyPurine in DNA protein A" evidence="1">
    <location>
        <begin position="77"/>
        <end position="322"/>
    </location>
</feature>
<evidence type="ECO:0000259" key="1">
    <source>
        <dbReference type="Pfam" id="PF23859"/>
    </source>
</evidence>
<reference evidence="2 3" key="1">
    <citation type="submission" date="2024-09" db="EMBL/GenBank/DDBJ databases">
        <title>The Natural Products Discovery Center: Release of the First 8490 Sequenced Strains for Exploring Actinobacteria Biosynthetic Diversity.</title>
        <authorList>
            <person name="Kalkreuter E."/>
            <person name="Kautsar S.A."/>
            <person name="Yang D."/>
            <person name="Bader C.D."/>
            <person name="Teijaro C.N."/>
            <person name="Fluegel L."/>
            <person name="Davis C.M."/>
            <person name="Simpson J.R."/>
            <person name="Lauterbach L."/>
            <person name="Steele A.D."/>
            <person name="Gui C."/>
            <person name="Meng S."/>
            <person name="Li G."/>
            <person name="Viehrig K."/>
            <person name="Ye F."/>
            <person name="Su P."/>
            <person name="Kiefer A.F."/>
            <person name="Nichols A."/>
            <person name="Cepeda A.J."/>
            <person name="Yan W."/>
            <person name="Fan B."/>
            <person name="Jiang Y."/>
            <person name="Adhikari A."/>
            <person name="Zheng C.-J."/>
            <person name="Schuster L."/>
            <person name="Cowan T.M."/>
            <person name="Smanski M.J."/>
            <person name="Chevrette M.G."/>
            <person name="De Carvalho L.P.S."/>
            <person name="Shen B."/>
        </authorList>
    </citation>
    <scope>NUCLEOTIDE SEQUENCE [LARGE SCALE GENOMIC DNA]</scope>
    <source>
        <strain evidence="2 3">NPDC057399</strain>
    </source>
</reference>
<sequence length="337" mass="37256">MTLLATAPATPGWRPLPDFTDYPTTCTCRPWNRYACGHCYHDQCEDCGFCTADSCVCHCDYGLGFHPADNPTSGPMFWLGGHHPAWLARWGVPMCFSRNTLVGRASLPTAAEQWMCDSGAFTEIARHGQYTFTARQYAADIRRFRDEIGRLAWAGPMDLMCEPDMVAKTGLTVRQHIDLTVGNFIDLMAVDDRLRIYPSLQGWTVADYEHCADLYERRGVRLADYPLVGVGSICRRKTVREPVAILSTLAARGLPLHGYGLKGDALAACAEWLASADSLAWSADARWAAAKTGPLPQCEGKHKSCSNCVHWAMQWRENVLASLRAPRQTTLPIGGTP</sequence>
<dbReference type="Proteomes" id="UP001600650">
    <property type="component" value="Unassembled WGS sequence"/>
</dbReference>
<accession>A0ABW6JET4</accession>
<dbReference type="EMBL" id="JBHVBU010000021">
    <property type="protein sequence ID" value="MFE7963454.1"/>
    <property type="molecule type" value="Genomic_DNA"/>
</dbReference>
<name>A0ABW6JET4_STRCE</name>
<dbReference type="Pfam" id="PF23859">
    <property type="entry name" value="DpdA"/>
    <property type="match status" value="1"/>
</dbReference>